<feature type="binding site" evidence="8 11">
    <location>
        <begin position="149"/>
        <end position="150"/>
    </location>
    <ligand>
        <name>substrate</name>
    </ligand>
</feature>
<dbReference type="EMBL" id="AMFJ01036219">
    <property type="protein sequence ID" value="EKD24530.1"/>
    <property type="molecule type" value="Genomic_DNA"/>
</dbReference>
<accession>K1X389</accession>
<dbReference type="Gene3D" id="3.40.1450.10">
    <property type="entry name" value="BPG-independent phosphoglycerate mutase, domain B"/>
    <property type="match status" value="1"/>
</dbReference>
<keyword evidence="5 8" id="KW-0324">Glycolysis</keyword>
<feature type="binding site" evidence="8 12">
    <location>
        <position position="442"/>
    </location>
    <ligand>
        <name>Mn(2+)</name>
        <dbReference type="ChEBI" id="CHEBI:29035"/>
        <label>2</label>
    </ligand>
</feature>
<feature type="binding site" evidence="8 12">
    <location>
        <position position="405"/>
    </location>
    <ligand>
        <name>Mn(2+)</name>
        <dbReference type="ChEBI" id="CHEBI:29035"/>
        <label>1</label>
    </ligand>
</feature>
<feature type="active site" description="Phosphoserine intermediate" evidence="8 10">
    <location>
        <position position="60"/>
    </location>
</feature>
<feature type="binding site" evidence="8 11">
    <location>
        <position position="121"/>
    </location>
    <ligand>
        <name>substrate</name>
    </ligand>
</feature>
<dbReference type="GO" id="GO:0006096">
    <property type="term" value="P:glycolytic process"/>
    <property type="evidence" value="ECO:0007669"/>
    <property type="project" value="UniProtKB-UniRule"/>
</dbReference>
<dbReference type="PANTHER" id="PTHR31637:SF0">
    <property type="entry name" value="2,3-BISPHOSPHOGLYCERATE-INDEPENDENT PHOSPHOGLYCERATE MUTASE"/>
    <property type="match status" value="1"/>
</dbReference>
<dbReference type="HAMAP" id="MF_01038">
    <property type="entry name" value="GpmI"/>
    <property type="match status" value="1"/>
</dbReference>
<dbReference type="GO" id="GO:0005829">
    <property type="term" value="C:cytosol"/>
    <property type="evidence" value="ECO:0007669"/>
    <property type="project" value="TreeGrafter"/>
</dbReference>
<dbReference type="EC" id="5.4.2.12" evidence="8 9"/>
<comment type="subunit">
    <text evidence="8">Monomer.</text>
</comment>
<dbReference type="GO" id="GO:0004619">
    <property type="term" value="F:phosphoglycerate mutase activity"/>
    <property type="evidence" value="ECO:0007669"/>
    <property type="project" value="UniProtKB-UniRule"/>
</dbReference>
<dbReference type="SUPFAM" id="SSF53649">
    <property type="entry name" value="Alkaline phosphatase-like"/>
    <property type="match status" value="1"/>
</dbReference>
<evidence type="ECO:0000256" key="3">
    <source>
        <dbReference type="ARBA" id="ARBA00008819"/>
    </source>
</evidence>
<dbReference type="PIRSF" id="PIRSF001492">
    <property type="entry name" value="IPGAM"/>
    <property type="match status" value="1"/>
</dbReference>
<dbReference type="CDD" id="cd16010">
    <property type="entry name" value="iPGM"/>
    <property type="match status" value="1"/>
</dbReference>
<feature type="domain" description="BPG-independent PGAM N-terminal" evidence="14">
    <location>
        <begin position="80"/>
        <end position="299"/>
    </location>
</feature>
<feature type="binding site" evidence="8 12">
    <location>
        <position position="443"/>
    </location>
    <ligand>
        <name>Mn(2+)</name>
        <dbReference type="ChEBI" id="CHEBI:29035"/>
        <label>2</label>
    </ligand>
</feature>
<evidence type="ECO:0000256" key="8">
    <source>
        <dbReference type="HAMAP-Rule" id="MF_01038"/>
    </source>
</evidence>
<dbReference type="InterPro" id="IPR005995">
    <property type="entry name" value="Pgm_bpd_ind"/>
</dbReference>
<feature type="binding site" evidence="8 11">
    <location>
        <position position="181"/>
    </location>
    <ligand>
        <name>substrate</name>
    </ligand>
</feature>
<dbReference type="GO" id="GO:0030145">
    <property type="term" value="F:manganese ion binding"/>
    <property type="evidence" value="ECO:0007669"/>
    <property type="project" value="UniProtKB-UniRule"/>
</dbReference>
<sequence length="508" mass="57203">MKKLALIILDGFWINKKTPQHNGIIQANSPVFKKLFSEPYAALEASGKAVGLPAGQMGNSEVGHMTIGAGRVIKQNLVEIDEMLDEKSFAKLPEFKAGIAHCKENDSNLHIIQLFGPGGVHASDSHLKKILKLIPKDIRISLHLFGDGRDLAPNSMLGLMQEFEKFLKAFPNVMISSLAWRYYGMDRDNNRERIQKSYDEIVFGQLQTSDTPSTYIAKSYEKLITDEFILPVSFVGGEQIESGDTVFNLNFRSDRAREMTQALMVSMDKKVAAEYPTRDRHFLIKRLDDVYFVAMNTYYKEYEGNTFMDQPDIKNTLAEVISHNELRQLHLAETEKFAHVTKFFNGDKHIVFDGEKDILVPSHKVATYDLDPNMSAEEIYMEFSKQAKDFDFVVVNFANGDMVGHTGKMDAVITAIKKLDEITKAIIEFCNKNNYELIITADHGNSDEMWTPEAPVTAHSMNPVPCRYISKGKTKPIKKTGSLADIAPTVLDIMGIKIPKEMKGKSLV</sequence>
<keyword evidence="4 8" id="KW-0479">Metal-binding</keyword>
<evidence type="ECO:0000256" key="9">
    <source>
        <dbReference type="NCBIfam" id="TIGR01307"/>
    </source>
</evidence>
<evidence type="ECO:0000256" key="5">
    <source>
        <dbReference type="ARBA" id="ARBA00023152"/>
    </source>
</evidence>
<proteinExistence type="inferred from homology"/>
<evidence type="ECO:0000256" key="2">
    <source>
        <dbReference type="ARBA" id="ARBA00004798"/>
    </source>
</evidence>
<keyword evidence="7 8" id="KW-0413">Isomerase</keyword>
<feature type="binding site" evidence="8 12">
    <location>
        <position position="459"/>
    </location>
    <ligand>
        <name>Mn(2+)</name>
        <dbReference type="ChEBI" id="CHEBI:29035"/>
        <label>1</label>
    </ligand>
</feature>
<evidence type="ECO:0000256" key="6">
    <source>
        <dbReference type="ARBA" id="ARBA00023211"/>
    </source>
</evidence>
<feature type="binding site" evidence="8 12">
    <location>
        <position position="10"/>
    </location>
    <ligand>
        <name>Mn(2+)</name>
        <dbReference type="ChEBI" id="CHEBI:29035"/>
        <label>2</label>
    </ligand>
</feature>
<evidence type="ECO:0000259" key="13">
    <source>
        <dbReference type="Pfam" id="PF01676"/>
    </source>
</evidence>
<dbReference type="Pfam" id="PF06415">
    <property type="entry name" value="iPGM_N"/>
    <property type="match status" value="1"/>
</dbReference>
<evidence type="ECO:0000313" key="15">
    <source>
        <dbReference type="EMBL" id="EKD24530.1"/>
    </source>
</evidence>
<gene>
    <name evidence="8" type="primary">gpmI</name>
    <name evidence="15" type="ORF">ACD_80C00212G0003</name>
</gene>
<feature type="binding site" evidence="8 11">
    <location>
        <position position="187"/>
    </location>
    <ligand>
        <name>substrate</name>
    </ligand>
</feature>
<dbReference type="UniPathway" id="UPA00109">
    <property type="reaction ID" value="UER00186"/>
</dbReference>
<dbReference type="NCBIfam" id="TIGR01307">
    <property type="entry name" value="pgm_bpd_ind"/>
    <property type="match status" value="1"/>
</dbReference>
<feature type="binding site" evidence="8 12">
    <location>
        <position position="60"/>
    </location>
    <ligand>
        <name>Mn(2+)</name>
        <dbReference type="ChEBI" id="CHEBI:29035"/>
        <label>2</label>
    </ligand>
</feature>
<comment type="caution">
    <text evidence="15">The sequence shown here is derived from an EMBL/GenBank/DDBJ whole genome shotgun (WGS) entry which is preliminary data.</text>
</comment>
<dbReference type="Gene3D" id="3.40.720.10">
    <property type="entry name" value="Alkaline Phosphatase, subunit A"/>
    <property type="match status" value="1"/>
</dbReference>
<feature type="binding site" evidence="8 11">
    <location>
        <position position="336"/>
    </location>
    <ligand>
        <name>substrate</name>
    </ligand>
</feature>
<comment type="similarity">
    <text evidence="3 8">Belongs to the BPG-independent phosphoglycerate mutase family.</text>
</comment>
<keyword evidence="6 8" id="KW-0464">Manganese</keyword>
<feature type="domain" description="Metalloenzyme" evidence="13">
    <location>
        <begin position="2"/>
        <end position="497"/>
    </location>
</feature>
<comment type="function">
    <text evidence="8">Catalyzes the interconversion of 2-phosphoglycerate and 3-phosphoglycerate.</text>
</comment>
<protein>
    <recommendedName>
        <fullName evidence="8 9">2,3-bisphosphoglycerate-independent phosphoglycerate mutase</fullName>
        <shortName evidence="8">BPG-independent PGAM</shortName>
        <shortName evidence="8">Phosphoglyceromutase</shortName>
        <shortName evidence="8">iPGM</shortName>
        <ecNumber evidence="8 9">5.4.2.12</ecNumber>
    </recommendedName>
</protein>
<dbReference type="SUPFAM" id="SSF64158">
    <property type="entry name" value="2,3-Bisphosphoglycerate-independent phosphoglycerate mutase, substrate-binding domain"/>
    <property type="match status" value="1"/>
</dbReference>
<name>K1X389_9BACT</name>
<dbReference type="AlphaFoldDB" id="K1X389"/>
<evidence type="ECO:0000259" key="14">
    <source>
        <dbReference type="Pfam" id="PF06415"/>
    </source>
</evidence>
<comment type="catalytic activity">
    <reaction evidence="1 8">
        <text>(2R)-2-phosphoglycerate = (2R)-3-phosphoglycerate</text>
        <dbReference type="Rhea" id="RHEA:15901"/>
        <dbReference type="ChEBI" id="CHEBI:58272"/>
        <dbReference type="ChEBI" id="CHEBI:58289"/>
        <dbReference type="EC" id="5.4.2.12"/>
    </reaction>
</comment>
<evidence type="ECO:0000256" key="12">
    <source>
        <dbReference type="PIRSR" id="PIRSR001492-3"/>
    </source>
</evidence>
<evidence type="ECO:0000256" key="1">
    <source>
        <dbReference type="ARBA" id="ARBA00000370"/>
    </source>
</evidence>
<evidence type="ECO:0000256" key="10">
    <source>
        <dbReference type="PIRSR" id="PIRSR001492-1"/>
    </source>
</evidence>
<evidence type="ECO:0000256" key="11">
    <source>
        <dbReference type="PIRSR" id="PIRSR001492-2"/>
    </source>
</evidence>
<dbReference type="GO" id="GO:0006007">
    <property type="term" value="P:glucose catabolic process"/>
    <property type="evidence" value="ECO:0007669"/>
    <property type="project" value="InterPro"/>
</dbReference>
<dbReference type="InterPro" id="IPR006124">
    <property type="entry name" value="Metalloenzyme"/>
</dbReference>
<reference evidence="15" key="1">
    <citation type="journal article" date="2012" name="Science">
        <title>Fermentation, hydrogen, and sulfur metabolism in multiple uncultivated bacterial phyla.</title>
        <authorList>
            <person name="Wrighton K.C."/>
            <person name="Thomas B.C."/>
            <person name="Sharon I."/>
            <person name="Miller C.S."/>
            <person name="Castelle C.J."/>
            <person name="VerBerkmoes N.C."/>
            <person name="Wilkins M.J."/>
            <person name="Hettich R.L."/>
            <person name="Lipton M.S."/>
            <person name="Williams K.H."/>
            <person name="Long P.E."/>
            <person name="Banfield J.F."/>
        </authorList>
    </citation>
    <scope>NUCLEOTIDE SEQUENCE [LARGE SCALE GENOMIC DNA]</scope>
</reference>
<organism evidence="15">
    <name type="scientific">uncultured bacterium</name>
    <name type="common">gcode 4</name>
    <dbReference type="NCBI Taxonomy" id="1234023"/>
    <lineage>
        <taxon>Bacteria</taxon>
        <taxon>environmental samples</taxon>
    </lineage>
</organism>
<evidence type="ECO:0000256" key="4">
    <source>
        <dbReference type="ARBA" id="ARBA00022723"/>
    </source>
</evidence>
<feature type="binding site" evidence="8 12">
    <location>
        <position position="401"/>
    </location>
    <ligand>
        <name>Mn(2+)</name>
        <dbReference type="ChEBI" id="CHEBI:29035"/>
        <label>1</label>
    </ligand>
</feature>
<dbReference type="PANTHER" id="PTHR31637">
    <property type="entry name" value="2,3-BISPHOSPHOGLYCERATE-INDEPENDENT PHOSPHOGLYCERATE MUTASE"/>
    <property type="match status" value="1"/>
</dbReference>
<evidence type="ECO:0000256" key="7">
    <source>
        <dbReference type="ARBA" id="ARBA00023235"/>
    </source>
</evidence>
<dbReference type="InterPro" id="IPR017850">
    <property type="entry name" value="Alkaline_phosphatase_core_sf"/>
</dbReference>
<dbReference type="InterPro" id="IPR011258">
    <property type="entry name" value="BPG-indep_PGM_N"/>
</dbReference>
<feature type="binding site" evidence="8 11">
    <location>
        <begin position="252"/>
        <end position="255"/>
    </location>
    <ligand>
        <name>substrate</name>
    </ligand>
</feature>
<dbReference type="Pfam" id="PF01676">
    <property type="entry name" value="Metalloenzyme"/>
    <property type="match status" value="1"/>
</dbReference>
<comment type="pathway">
    <text evidence="2 8">Carbohydrate degradation; glycolysis; pyruvate from D-glyceraldehyde 3-phosphate: step 3/5.</text>
</comment>
<dbReference type="InterPro" id="IPR036646">
    <property type="entry name" value="PGAM_B_sf"/>
</dbReference>
<comment type="cofactor">
    <cofactor evidence="8">
        <name>Mn(2+)</name>
        <dbReference type="ChEBI" id="CHEBI:29035"/>
    </cofactor>
    <text evidence="8">Binds 2 manganese ions per subunit.</text>
</comment>